<evidence type="ECO:0000313" key="1">
    <source>
        <dbReference type="EMBL" id="CAG8841420.1"/>
    </source>
</evidence>
<feature type="non-terminal residue" evidence="1">
    <location>
        <position position="1"/>
    </location>
</feature>
<name>A0ACA9SJG7_9GLOM</name>
<dbReference type="EMBL" id="CAJVQC010130259">
    <property type="protein sequence ID" value="CAG8841420.1"/>
    <property type="molecule type" value="Genomic_DNA"/>
</dbReference>
<organism evidence="1 2">
    <name type="scientific">Racocetra persica</name>
    <dbReference type="NCBI Taxonomy" id="160502"/>
    <lineage>
        <taxon>Eukaryota</taxon>
        <taxon>Fungi</taxon>
        <taxon>Fungi incertae sedis</taxon>
        <taxon>Mucoromycota</taxon>
        <taxon>Glomeromycotina</taxon>
        <taxon>Glomeromycetes</taxon>
        <taxon>Diversisporales</taxon>
        <taxon>Gigasporaceae</taxon>
        <taxon>Racocetra</taxon>
    </lineage>
</organism>
<accession>A0ACA9SJG7</accession>
<proteinExistence type="predicted"/>
<reference evidence="1" key="1">
    <citation type="submission" date="2021-06" db="EMBL/GenBank/DDBJ databases">
        <authorList>
            <person name="Kallberg Y."/>
            <person name="Tangrot J."/>
            <person name="Rosling A."/>
        </authorList>
    </citation>
    <scope>NUCLEOTIDE SEQUENCE</scope>
    <source>
        <strain evidence="1">MA461A</strain>
    </source>
</reference>
<comment type="caution">
    <text evidence="1">The sequence shown here is derived from an EMBL/GenBank/DDBJ whole genome shotgun (WGS) entry which is preliminary data.</text>
</comment>
<gene>
    <name evidence="1" type="ORF">RPERSI_LOCUS31867</name>
</gene>
<keyword evidence="2" id="KW-1185">Reference proteome</keyword>
<evidence type="ECO:0000313" key="2">
    <source>
        <dbReference type="Proteomes" id="UP000789920"/>
    </source>
</evidence>
<sequence>RWHAGLYFYAGRSGKTNIRKSSALCQCNWITWNIRTTPFLKIELLSGNWARKGMTNGYTEN</sequence>
<dbReference type="Proteomes" id="UP000789920">
    <property type="component" value="Unassembled WGS sequence"/>
</dbReference>
<protein>
    <submittedName>
        <fullName evidence="1">611_t:CDS:1</fullName>
    </submittedName>
</protein>